<dbReference type="KEGG" id="tdu:QJT80_08680"/>
<reference evidence="1" key="2">
    <citation type="submission" date="2023-04" db="EMBL/GenBank/DDBJ databases">
        <authorList>
            <person name="Beletskiy A.V."/>
            <person name="Mardanov A.V."/>
            <person name="Ravin N.V."/>
        </authorList>
    </citation>
    <scope>NUCLEOTIDE SEQUENCE</scope>
    <source>
        <strain evidence="1">GKL-01</strain>
    </source>
</reference>
<evidence type="ECO:0000313" key="1">
    <source>
        <dbReference type="EMBL" id="WGZ89584.1"/>
    </source>
</evidence>
<dbReference type="AlphaFoldDB" id="A0AA95H7C7"/>
<dbReference type="EMBL" id="CP124755">
    <property type="protein sequence ID" value="WGZ89584.1"/>
    <property type="molecule type" value="Genomic_DNA"/>
</dbReference>
<proteinExistence type="predicted"/>
<gene>
    <name evidence="1" type="ORF">QJT80_08680</name>
</gene>
<dbReference type="Proteomes" id="UP001300672">
    <property type="component" value="Chromosome"/>
</dbReference>
<accession>A0AA95H7C7</accession>
<sequence>MTNTIIYNEHYTDDDVRWIMQQVHDKEIIISLGLNEGESGALIGADLTKLKTSDDQMQLSIALLTAFLKLNEHLAPKQRISYLMDLVNIVVGQMTTQRTTAHIH</sequence>
<protein>
    <submittedName>
        <fullName evidence="1">Uncharacterized protein</fullName>
    </submittedName>
</protein>
<organism evidence="1">
    <name type="scientific">Candidatus Thiocaldithrix dubininis</name>
    <dbReference type="NCBI Taxonomy" id="3080823"/>
    <lineage>
        <taxon>Bacteria</taxon>
        <taxon>Pseudomonadati</taxon>
        <taxon>Pseudomonadota</taxon>
        <taxon>Gammaproteobacteria</taxon>
        <taxon>Thiotrichales</taxon>
        <taxon>Thiotrichaceae</taxon>
        <taxon>Candidatus Thiocaldithrix</taxon>
    </lineage>
</organism>
<reference evidence="1" key="1">
    <citation type="journal article" date="2023" name="Int. J. Mol. Sci.">
        <title>Metagenomics Revealed a New Genus 'Candidatus Thiocaldithrix dubininis' gen. nov., sp. nov. and a New Species 'Candidatus Thiothrix putei' sp. nov. in the Family Thiotrichaceae, Some Members of Which Have Traits of Both Na+- and H+-Motive Energetics.</title>
        <authorList>
            <person name="Ravin N.V."/>
            <person name="Muntyan M.S."/>
            <person name="Smolyakov D.D."/>
            <person name="Rudenko T.S."/>
            <person name="Beletsky A.V."/>
            <person name="Mardanov A.V."/>
            <person name="Grabovich M.Y."/>
        </authorList>
    </citation>
    <scope>NUCLEOTIDE SEQUENCE</scope>
    <source>
        <strain evidence="1">GKL-01</strain>
    </source>
</reference>
<name>A0AA95H7C7_9GAMM</name>